<keyword evidence="2" id="KW-1185">Reference proteome</keyword>
<organism evidence="1 2">
    <name type="scientific">Microbacterium flavum</name>
    <dbReference type="NCBI Taxonomy" id="415216"/>
    <lineage>
        <taxon>Bacteria</taxon>
        <taxon>Bacillati</taxon>
        <taxon>Actinomycetota</taxon>
        <taxon>Actinomycetes</taxon>
        <taxon>Micrococcales</taxon>
        <taxon>Microbacteriaceae</taxon>
        <taxon>Microbacterium</taxon>
    </lineage>
</organism>
<evidence type="ECO:0000313" key="2">
    <source>
        <dbReference type="Proteomes" id="UP000740605"/>
    </source>
</evidence>
<comment type="caution">
    <text evidence="1">The sequence shown here is derived from an EMBL/GenBank/DDBJ whole genome shotgun (WGS) entry which is preliminary data.</text>
</comment>
<dbReference type="PRINTS" id="PR00419">
    <property type="entry name" value="ADXRDTASE"/>
</dbReference>
<dbReference type="PANTHER" id="PTHR10668:SF105">
    <property type="entry name" value="DEHYDROGENASE-RELATED"/>
    <property type="match status" value="1"/>
</dbReference>
<reference evidence="1 2" key="1">
    <citation type="submission" date="2021-03" db="EMBL/GenBank/DDBJ databases">
        <title>Microbacterium pauli sp. nov., isolated from microfiltered milk.</title>
        <authorList>
            <person name="Bellassi P."/>
            <person name="Fontana A."/>
            <person name="Callegari M.L."/>
            <person name="Lorenzo M."/>
            <person name="Cappa F."/>
        </authorList>
    </citation>
    <scope>NUCLEOTIDE SEQUENCE [LARGE SCALE GENOMIC DNA]</scope>
    <source>
        <strain evidence="1 2">DSM 18909</strain>
    </source>
</reference>
<dbReference type="RefSeq" id="WP_215487026.1">
    <property type="nucleotide sequence ID" value="NZ_BAAAPJ010000005.1"/>
</dbReference>
<dbReference type="InterPro" id="IPR036188">
    <property type="entry name" value="FAD/NAD-bd_sf"/>
</dbReference>
<accession>A0ABS5XTC3</accession>
<proteinExistence type="predicted"/>
<dbReference type="PANTHER" id="PTHR10668">
    <property type="entry name" value="PHYTOENE DEHYDROGENASE"/>
    <property type="match status" value="1"/>
</dbReference>
<dbReference type="Gene3D" id="3.50.50.60">
    <property type="entry name" value="FAD/NAD(P)-binding domain"/>
    <property type="match status" value="2"/>
</dbReference>
<dbReference type="Pfam" id="PF13450">
    <property type="entry name" value="NAD_binding_8"/>
    <property type="match status" value="1"/>
</dbReference>
<protein>
    <submittedName>
        <fullName evidence="1">NAD(P)/FAD-dependent oxidoreductase</fullName>
    </submittedName>
</protein>
<evidence type="ECO:0000313" key="1">
    <source>
        <dbReference type="EMBL" id="MBT8797783.1"/>
    </source>
</evidence>
<dbReference type="Gene3D" id="3.90.660.50">
    <property type="match status" value="1"/>
</dbReference>
<dbReference type="EMBL" id="JAFLHG010000005">
    <property type="protein sequence ID" value="MBT8797783.1"/>
    <property type="molecule type" value="Genomic_DNA"/>
</dbReference>
<gene>
    <name evidence="1" type="ORF">J0P97_06825</name>
</gene>
<dbReference type="SUPFAM" id="SSF51905">
    <property type="entry name" value="FAD/NAD(P)-binding domain"/>
    <property type="match status" value="1"/>
</dbReference>
<sequence length="481" mass="50070">MTDVEIVGSGPNGLAAAVTLARAGLRVRVYERMSHAGGGASTAESVAPGFRHDTCSAVHPLAIASPFFRAFGLSRRIAFATPEISFAHPLPERRGGAGIAYRDLERTADALGRDGAAYRRLIGPLSDHAAEVARFTGSALLRVPPHPVVTARFGLRALAQGSAAWNAGFTGDVAPAMITGVAAHAIVRQPSPVAAAAGLALQTHAHAGGWPIPLGGSQAISDALADDLRAHGGEIVTDHEITSLDELTAPAVVLDVTPRALIRLAGSRMSARYRRRLERFRYGSGSAKVQFALSGPVPWADPRLADAGTVHLGGTRAQIAAAEGEVLAGRHPESPYVLISQPSRFDPSRAPAGAHALWTYTHVPTGSTLDRTEAVTRAIEAVAPGFRDVIIASRSWSAADLQSDNPNYIGGDIAAGAATLGQLLARPVLSLDPWRTPMAGVYLCGASTVPGPGVHGQSGWFAARSVLQHEFGISRTPSLAP</sequence>
<dbReference type="Proteomes" id="UP000740605">
    <property type="component" value="Unassembled WGS sequence"/>
</dbReference>
<name>A0ABS5XTC3_9MICO</name>